<dbReference type="GeneID" id="81585138"/>
<evidence type="ECO:0008006" key="4">
    <source>
        <dbReference type="Google" id="ProtNLM"/>
    </source>
</evidence>
<accession>A0AAD6EAL4</accession>
<reference evidence="2" key="1">
    <citation type="journal article" date="2023" name="IMA Fungus">
        <title>Comparative genomic study of the Penicillium genus elucidates a diverse pangenome and 15 lateral gene transfer events.</title>
        <authorList>
            <person name="Petersen C."/>
            <person name="Sorensen T."/>
            <person name="Nielsen M.R."/>
            <person name="Sondergaard T.E."/>
            <person name="Sorensen J.L."/>
            <person name="Fitzpatrick D.A."/>
            <person name="Frisvad J.C."/>
            <person name="Nielsen K.L."/>
        </authorList>
    </citation>
    <scope>NUCLEOTIDE SEQUENCE</scope>
    <source>
        <strain evidence="2">IBT 12815</strain>
    </source>
</reference>
<dbReference type="RefSeq" id="XP_056754644.1">
    <property type="nucleotide sequence ID" value="XM_056894896.1"/>
</dbReference>
<feature type="coiled-coil region" evidence="1">
    <location>
        <begin position="169"/>
        <end position="196"/>
    </location>
</feature>
<sequence length="221" mass="25178">MDLTKNSVALNAMALVRAACDSVDRHPNGVASVIKLAEGGFNRVLQVTFNDGSAVLARIPYKTTVPKHHAVASDWGDPLSDTLSKPEVKLPDNFDQLSYKEQETIQETIRRRIIHFYYTALTIKFLPGHFDAIRSENCMLRAKLFHRVLNNWPISLDEGAQTRYVECPIHFSEEEIQKCSEDYRQEQEKLQELGEMRDVIGTDALGWVSDKDELERCRAVI</sequence>
<name>A0AAD6EAL4_9EURO</name>
<evidence type="ECO:0000313" key="3">
    <source>
        <dbReference type="Proteomes" id="UP001213799"/>
    </source>
</evidence>
<dbReference type="Proteomes" id="UP001213799">
    <property type="component" value="Unassembled WGS sequence"/>
</dbReference>
<keyword evidence="1" id="KW-0175">Coiled coil</keyword>
<dbReference type="PANTHER" id="PTHR36091:SF1">
    <property type="entry name" value="ALTERED INHERITANCE OF MITOCHONDRIA PROTEIN 9, MITOCHONDRIAL"/>
    <property type="match status" value="1"/>
</dbReference>
<comment type="caution">
    <text evidence="2">The sequence shown here is derived from an EMBL/GenBank/DDBJ whole genome shotgun (WGS) entry which is preliminary data.</text>
</comment>
<protein>
    <recommendedName>
        <fullName evidence="4">Inositol-pentakisphosphate 2-kinase</fullName>
    </recommendedName>
</protein>
<organism evidence="2 3">
    <name type="scientific">Penicillium hordei</name>
    <dbReference type="NCBI Taxonomy" id="40994"/>
    <lineage>
        <taxon>Eukaryota</taxon>
        <taxon>Fungi</taxon>
        <taxon>Dikarya</taxon>
        <taxon>Ascomycota</taxon>
        <taxon>Pezizomycotina</taxon>
        <taxon>Eurotiomycetes</taxon>
        <taxon>Eurotiomycetidae</taxon>
        <taxon>Eurotiales</taxon>
        <taxon>Aspergillaceae</taxon>
        <taxon>Penicillium</taxon>
    </lineage>
</organism>
<dbReference type="EMBL" id="JAQJAE010000002">
    <property type="protein sequence ID" value="KAJ5607219.1"/>
    <property type="molecule type" value="Genomic_DNA"/>
</dbReference>
<dbReference type="InterPro" id="IPR051035">
    <property type="entry name" value="Mito_inheritance_9"/>
</dbReference>
<dbReference type="GO" id="GO:0005739">
    <property type="term" value="C:mitochondrion"/>
    <property type="evidence" value="ECO:0007669"/>
    <property type="project" value="TreeGrafter"/>
</dbReference>
<dbReference type="PANTHER" id="PTHR36091">
    <property type="entry name" value="ALTERED INHERITANCE OF MITOCHONDRIA PROTEIN 9, MITOCHONDRIAL"/>
    <property type="match status" value="1"/>
</dbReference>
<keyword evidence="3" id="KW-1185">Reference proteome</keyword>
<evidence type="ECO:0000256" key="1">
    <source>
        <dbReference type="SAM" id="Coils"/>
    </source>
</evidence>
<proteinExistence type="predicted"/>
<gene>
    <name evidence="2" type="ORF">N7537_003838</name>
</gene>
<evidence type="ECO:0000313" key="2">
    <source>
        <dbReference type="EMBL" id="KAJ5607219.1"/>
    </source>
</evidence>
<dbReference type="AlphaFoldDB" id="A0AAD6EAL4"/>
<reference evidence="2" key="2">
    <citation type="submission" date="2023-01" db="EMBL/GenBank/DDBJ databases">
        <authorList>
            <person name="Petersen C."/>
        </authorList>
    </citation>
    <scope>NUCLEOTIDE SEQUENCE</scope>
    <source>
        <strain evidence="2">IBT 12815</strain>
    </source>
</reference>